<evidence type="ECO:0000313" key="2">
    <source>
        <dbReference type="EMBL" id="OAX34253.1"/>
    </source>
</evidence>
<name>A0A1B7MNR7_9AGAM</name>
<evidence type="ECO:0000259" key="1">
    <source>
        <dbReference type="Pfam" id="PF20151"/>
    </source>
</evidence>
<proteinExistence type="predicted"/>
<feature type="domain" description="DUF6533" evidence="1">
    <location>
        <begin position="12"/>
        <end position="53"/>
    </location>
</feature>
<accession>A0A1B7MNR7</accession>
<organism evidence="2 3">
    <name type="scientific">Rhizopogon vinicolor AM-OR11-026</name>
    <dbReference type="NCBI Taxonomy" id="1314800"/>
    <lineage>
        <taxon>Eukaryota</taxon>
        <taxon>Fungi</taxon>
        <taxon>Dikarya</taxon>
        <taxon>Basidiomycota</taxon>
        <taxon>Agaricomycotina</taxon>
        <taxon>Agaricomycetes</taxon>
        <taxon>Agaricomycetidae</taxon>
        <taxon>Boletales</taxon>
        <taxon>Suillineae</taxon>
        <taxon>Rhizopogonaceae</taxon>
        <taxon>Rhizopogon</taxon>
    </lineage>
</organism>
<reference evidence="2 3" key="1">
    <citation type="submission" date="2016-06" db="EMBL/GenBank/DDBJ databases">
        <title>Comparative genomics of the ectomycorrhizal sister species Rhizopogon vinicolor and Rhizopogon vesiculosus (Basidiomycota: Boletales) reveals a divergence of the mating type B locus.</title>
        <authorList>
            <consortium name="DOE Joint Genome Institute"/>
            <person name="Mujic A.B."/>
            <person name="Kuo A."/>
            <person name="Tritt A."/>
            <person name="Lipzen A."/>
            <person name="Chen C."/>
            <person name="Johnson J."/>
            <person name="Sharma A."/>
            <person name="Barry K."/>
            <person name="Grigoriev I.V."/>
            <person name="Spatafora J.W."/>
        </authorList>
    </citation>
    <scope>NUCLEOTIDE SEQUENCE [LARGE SCALE GENOMIC DNA]</scope>
    <source>
        <strain evidence="2 3">AM-OR11-026</strain>
    </source>
</reference>
<dbReference type="AlphaFoldDB" id="A0A1B7MNR7"/>
<dbReference type="EMBL" id="KV448636">
    <property type="protein sequence ID" value="OAX34253.1"/>
    <property type="molecule type" value="Genomic_DNA"/>
</dbReference>
<dbReference type="Pfam" id="PF20151">
    <property type="entry name" value="DUF6533"/>
    <property type="match status" value="1"/>
</dbReference>
<evidence type="ECO:0000313" key="3">
    <source>
        <dbReference type="Proteomes" id="UP000092154"/>
    </source>
</evidence>
<gene>
    <name evidence="2" type="ORF">K503DRAFT_460060</name>
</gene>
<sequence length="68" mass="7763">MSTDSNNIYFSYCAVASSVAVVYDWVLTWGQEFELVWRQRCSLISVIYLSVRISHVRIATFCSSTSSK</sequence>
<dbReference type="InParanoid" id="A0A1B7MNR7"/>
<dbReference type="Proteomes" id="UP000092154">
    <property type="component" value="Unassembled WGS sequence"/>
</dbReference>
<protein>
    <recommendedName>
        <fullName evidence="1">DUF6533 domain-containing protein</fullName>
    </recommendedName>
</protein>
<keyword evidence="3" id="KW-1185">Reference proteome</keyword>
<dbReference type="InterPro" id="IPR045340">
    <property type="entry name" value="DUF6533"/>
</dbReference>